<keyword evidence="2" id="KW-1185">Reference proteome</keyword>
<dbReference type="PANTHER" id="PTHR39596:SF2">
    <property type="entry name" value="HET DOMAIN PROTEIN (AFU_ORTHOLOGUE AFUA_1G17550)-RELATED"/>
    <property type="match status" value="1"/>
</dbReference>
<evidence type="ECO:0000313" key="2">
    <source>
        <dbReference type="Proteomes" id="UP001492380"/>
    </source>
</evidence>
<protein>
    <recommendedName>
        <fullName evidence="3">Heterokaryon incompatibility domain-containing protein</fullName>
    </recommendedName>
</protein>
<dbReference type="EMBL" id="JBBWRZ010000008">
    <property type="protein sequence ID" value="KAK8230341.1"/>
    <property type="molecule type" value="Genomic_DNA"/>
</dbReference>
<dbReference type="PANTHER" id="PTHR39596">
    <property type="match status" value="1"/>
</dbReference>
<accession>A0ABR1YHG4</accession>
<evidence type="ECO:0000313" key="1">
    <source>
        <dbReference type="EMBL" id="KAK8230341.1"/>
    </source>
</evidence>
<proteinExistence type="predicted"/>
<reference evidence="1 2" key="1">
    <citation type="submission" date="2024-04" db="EMBL/GenBank/DDBJ databases">
        <title>Phyllosticta paracitricarpa is synonymous to the EU quarantine fungus P. citricarpa based on phylogenomic analyses.</title>
        <authorList>
            <consortium name="Lawrence Berkeley National Laboratory"/>
            <person name="Van Ingen-Buijs V.A."/>
            <person name="Van Westerhoven A.C."/>
            <person name="Haridas S."/>
            <person name="Skiadas P."/>
            <person name="Martin F."/>
            <person name="Groenewald J.Z."/>
            <person name="Crous P.W."/>
            <person name="Seidl M.F."/>
        </authorList>
    </citation>
    <scope>NUCLEOTIDE SEQUENCE [LARGE SCALE GENOMIC DNA]</scope>
    <source>
        <strain evidence="1 2">CBS 123374</strain>
    </source>
</reference>
<organism evidence="1 2">
    <name type="scientific">Phyllosticta capitalensis</name>
    <dbReference type="NCBI Taxonomy" id="121624"/>
    <lineage>
        <taxon>Eukaryota</taxon>
        <taxon>Fungi</taxon>
        <taxon>Dikarya</taxon>
        <taxon>Ascomycota</taxon>
        <taxon>Pezizomycotina</taxon>
        <taxon>Dothideomycetes</taxon>
        <taxon>Dothideomycetes incertae sedis</taxon>
        <taxon>Botryosphaeriales</taxon>
        <taxon>Phyllostictaceae</taxon>
        <taxon>Phyllosticta</taxon>
    </lineage>
</organism>
<gene>
    <name evidence="1" type="ORF">HDK90DRAFT_455622</name>
</gene>
<name>A0ABR1YHG4_9PEZI</name>
<sequence>MAAATKAASPTLETLWQHEPSLPLTCLVCGGSIINPQALARTFSLTSCFPSSTSKKYSRKIPIPAEDDEIVLYDRHVDCIRENGVRYVTVSHVWNAAVADKQYKRGESAVKEEVAAKLAVELPVRTRSHQEHGQGGHGDGEAPLELWHDYISVPQWRPAVKDRILLAIPKLYAHAAYTVVHLDDVDSSALKLLRQGQSSRERLTGMAKICNAAWYSRVWTAMEFVQSAELRVMLSDGAVEGAGGNVFLGELDRVFAREIREHGDGHAVSRLVDSLAGPGSSSLKPWMLGGLCQVRTDVKRGASTEFAMAFCLLAKRRLTRARDFFYALRGILHDVNFEVEKLRNDPQEACLQVARVCMARGDYSPLLMIPDWVREGSDNLQFHVGFNDVNTWGLDQVVTPGVIVDGITPRGGNKVLLKCEEIGTVHFMRRFRYHDLFEQDPTDILNFSYVARLVLDFTGPDIEAFVETVGGRLYGQNPQAIFDRLARQDRYQGLKQRLTLRYDVPFEHPWGAHNASWIAEAMDLSNLELNAKKRLAPLKFLRHHGGTLHLGLSGALVGIACPGCHGRFVYRVAPYKPLSEMLGAVAYRIPGLKYAQSHKDGVAILVKDGRVVGRMVWATPACACHEMREVEVELSKLPVPAPNEFAYGVRGK</sequence>
<dbReference type="Proteomes" id="UP001492380">
    <property type="component" value="Unassembled WGS sequence"/>
</dbReference>
<evidence type="ECO:0008006" key="3">
    <source>
        <dbReference type="Google" id="ProtNLM"/>
    </source>
</evidence>
<comment type="caution">
    <text evidence="1">The sequence shown here is derived from an EMBL/GenBank/DDBJ whole genome shotgun (WGS) entry which is preliminary data.</text>
</comment>